<dbReference type="Proteomes" id="UP000029448">
    <property type="component" value="Unassembled WGS sequence"/>
</dbReference>
<dbReference type="GeneID" id="89479566"/>
<dbReference type="InterPro" id="IPR052384">
    <property type="entry name" value="TMTC_O-mannosyltransferase"/>
</dbReference>
<dbReference type="InterPro" id="IPR011990">
    <property type="entry name" value="TPR-like_helical_dom_sf"/>
</dbReference>
<sequence>MPFRSQTTTEPSVSAALALLAVGNAEKAAEMLRGLLRDNSADAEAWHAMACVARAGGENQSAVGLAGRAIQISPEPHFHITLGLALLALGHQEAARAAVHVAVLGTPRDPRAHQAMAEVLEAQGRVDDAGQALRNALRLRPLEAVRHLELAAFLARHGQTGEAVSVSEKAVALAPQDTFTQNQHALLLERTGRMAEAEPYFAAVAAALPHDAAALANYGAALFSTGAFETARSVLEEAIALRSDSAETRGNLGLVLMALGALPQAAEELKAAHKLRPEDVRLAVNYGTVLADLGRRDEAEALFRNGMASAASEQDRARAVFNLGTLLLAEGRFHEGWLRFEARKLILPAGRTENLPSWNGQPQQAPVLIYAEQGLGDTLQFLRYVLPAAARAPVILAVPDGLQTLVAATAYGQHPKVTVLPVRAKAQDLGAIAACSLLSLPHVLGLDAPLPWQNVCDPEIWADTDTQSDDETPFKVGLCWSGNPNYRFDRRRSLTPDVLAPLAHVEGLSFQSLQKQGALPDFPVTPLPEGDMLVTARVIAGLDVVITVDTVIAHLAGMMGKPVWLLNRFGGDWRWEKGSTAIGADGQPHNLWYPSLRVFGQSEPGEGASPWQQPVEAVTQALRALVRESAGRRLLRQKTPL</sequence>
<protein>
    <submittedName>
        <fullName evidence="2">TPR repeat</fullName>
    </submittedName>
</protein>
<dbReference type="PANTHER" id="PTHR44216:SF3">
    <property type="entry name" value="PROTEIN O-MANNOSYL-TRANSFERASE TMTC2"/>
    <property type="match status" value="1"/>
</dbReference>
<dbReference type="SUPFAM" id="SSF53756">
    <property type="entry name" value="UDP-Glycosyltransferase/glycogen phosphorylase"/>
    <property type="match status" value="1"/>
</dbReference>
<dbReference type="RefSeq" id="WP_052051404.1">
    <property type="nucleotide sequence ID" value="NZ_JACAOJ010000003.1"/>
</dbReference>
<dbReference type="InterPro" id="IPR011717">
    <property type="entry name" value="TPR-4"/>
</dbReference>
<name>A0A094YJY7_9PROT</name>
<comment type="caution">
    <text evidence="2">The sequence shown here is derived from an EMBL/GenBank/DDBJ whole genome shotgun (WGS) entry which is preliminary data.</text>
</comment>
<evidence type="ECO:0000313" key="3">
    <source>
        <dbReference type="Proteomes" id="UP000029448"/>
    </source>
</evidence>
<reference evidence="2 3" key="1">
    <citation type="submission" date="2014-06" db="EMBL/GenBank/DDBJ databases">
        <title>Functional and comparative genomic analyses of the Drosophila gut microbiota identify candidate symbiosis factors.</title>
        <authorList>
            <person name="Newell P.D."/>
            <person name="Chaston J.M."/>
            <person name="Douglas A.E."/>
        </authorList>
    </citation>
    <scope>NUCLEOTIDE SEQUENCE [LARGE SCALE GENOMIC DNA]</scope>
    <source>
        <strain evidence="2 3">DmCS_006</strain>
    </source>
</reference>
<dbReference type="GO" id="GO:0000030">
    <property type="term" value="F:mannosyltransferase activity"/>
    <property type="evidence" value="ECO:0007669"/>
    <property type="project" value="TreeGrafter"/>
</dbReference>
<dbReference type="PANTHER" id="PTHR44216">
    <property type="entry name" value="PROTEIN O-MANNOSYL-TRANSFERASE TMTC2"/>
    <property type="match status" value="1"/>
</dbReference>
<proteinExistence type="predicted"/>
<evidence type="ECO:0000256" key="1">
    <source>
        <dbReference type="PROSITE-ProRule" id="PRU00339"/>
    </source>
</evidence>
<dbReference type="EMBL" id="JOKM01000079">
    <property type="protein sequence ID" value="KGB22340.1"/>
    <property type="molecule type" value="Genomic_DNA"/>
</dbReference>
<dbReference type="SMART" id="SM00028">
    <property type="entry name" value="TPR"/>
    <property type="match status" value="6"/>
</dbReference>
<gene>
    <name evidence="2" type="ORF">AtDm6_2351</name>
</gene>
<dbReference type="PATRIC" id="fig|104102.7.peg.2326"/>
<evidence type="ECO:0000313" key="2">
    <source>
        <dbReference type="EMBL" id="KGB22340.1"/>
    </source>
</evidence>
<dbReference type="GO" id="GO:0035269">
    <property type="term" value="P:protein O-linked glycosylation via mannose"/>
    <property type="evidence" value="ECO:0007669"/>
    <property type="project" value="TreeGrafter"/>
</dbReference>
<dbReference type="Gene3D" id="1.25.40.10">
    <property type="entry name" value="Tetratricopeptide repeat domain"/>
    <property type="match status" value="2"/>
</dbReference>
<dbReference type="SUPFAM" id="SSF48452">
    <property type="entry name" value="TPR-like"/>
    <property type="match status" value="2"/>
</dbReference>
<dbReference type="Pfam" id="PF14559">
    <property type="entry name" value="TPR_19"/>
    <property type="match status" value="1"/>
</dbReference>
<dbReference type="PROSITE" id="PS50005">
    <property type="entry name" value="TPR"/>
    <property type="match status" value="1"/>
</dbReference>
<keyword evidence="3" id="KW-1185">Reference proteome</keyword>
<dbReference type="Gene3D" id="3.40.50.2000">
    <property type="entry name" value="Glycogen Phosphorylase B"/>
    <property type="match status" value="1"/>
</dbReference>
<keyword evidence="1" id="KW-0802">TPR repeat</keyword>
<dbReference type="Pfam" id="PF07721">
    <property type="entry name" value="TPR_4"/>
    <property type="match status" value="1"/>
</dbReference>
<organism evidence="2 3">
    <name type="scientific">Acetobacter tropicalis</name>
    <dbReference type="NCBI Taxonomy" id="104102"/>
    <lineage>
        <taxon>Bacteria</taxon>
        <taxon>Pseudomonadati</taxon>
        <taxon>Pseudomonadota</taxon>
        <taxon>Alphaproteobacteria</taxon>
        <taxon>Acetobacterales</taxon>
        <taxon>Acetobacteraceae</taxon>
        <taxon>Acetobacter</taxon>
    </lineage>
</organism>
<dbReference type="STRING" id="104102.AtDm6_2351"/>
<dbReference type="Pfam" id="PF13432">
    <property type="entry name" value="TPR_16"/>
    <property type="match status" value="2"/>
</dbReference>
<dbReference type="InterPro" id="IPR019734">
    <property type="entry name" value="TPR_rpt"/>
</dbReference>
<accession>A0A094YJY7</accession>
<feature type="repeat" description="TPR" evidence="1">
    <location>
        <begin position="246"/>
        <end position="279"/>
    </location>
</feature>
<dbReference type="AlphaFoldDB" id="A0A094YJY7"/>